<name>A0A2S1LZI4_9BACI</name>
<dbReference type="AlphaFoldDB" id="A0A2S1LZI4"/>
<reference evidence="3" key="2">
    <citation type="submission" date="2015-06" db="EMBL/GenBank/DDBJ databases">
        <title>Genome Sequence of Bacillus endophyticus and Analysis of its Companion Mechanism in the Ketogulonigenium vulgare-Bacillus strain Consortium.</title>
        <authorList>
            <person name="Jia N."/>
            <person name="Du J."/>
            <person name="Ding M.-Z."/>
            <person name="Gao F."/>
            <person name="Yuan Y.-J."/>
        </authorList>
    </citation>
    <scope>NUCLEOTIDE SEQUENCE [LARGE SCALE GENOMIC DNA]</scope>
    <source>
        <strain evidence="3">Hbe603</strain>
    </source>
</reference>
<dbReference type="Gene3D" id="3.90.550.10">
    <property type="entry name" value="Spore Coat Polysaccharide Biosynthesis Protein SpsA, Chain A"/>
    <property type="match status" value="1"/>
</dbReference>
<keyword evidence="3" id="KW-1185">Reference proteome</keyword>
<dbReference type="EMBL" id="CP011974">
    <property type="protein sequence ID" value="AWG44219.1"/>
    <property type="molecule type" value="Genomic_DNA"/>
</dbReference>
<dbReference type="Pfam" id="PF00535">
    <property type="entry name" value="Glycos_transf_2"/>
    <property type="match status" value="1"/>
</dbReference>
<dbReference type="OrthoDB" id="153025at2"/>
<reference evidence="2 3" key="1">
    <citation type="journal article" date="2015" name="PLoS ONE">
        <title>Genome Sequence of Bacillus endophyticus and Analysis of Its Companion Mechanism in the Ketogulonigenium vulgare-Bacillus Strain Consortium.</title>
        <authorList>
            <person name="Jia N."/>
            <person name="Du J."/>
            <person name="Ding M.Z."/>
            <person name="Gao F."/>
            <person name="Yuan Y.J."/>
        </authorList>
    </citation>
    <scope>NUCLEOTIDE SEQUENCE [LARGE SCALE GENOMIC DNA]</scope>
    <source>
        <strain evidence="2 3">Hbe603</strain>
    </source>
</reference>
<dbReference type="KEGG" id="beo:BEH_17470"/>
<dbReference type="PANTHER" id="PTHR43685:SF3">
    <property type="entry name" value="SLR2126 PROTEIN"/>
    <property type="match status" value="1"/>
</dbReference>
<dbReference type="InterPro" id="IPR029044">
    <property type="entry name" value="Nucleotide-diphossugar_trans"/>
</dbReference>
<sequence>MFSIIVPTLGNRIPELERLLNSLIKQSGVSIELIIAAQDNFEALENLLGGYSQDFNIKFLKLHKKGLSYARNAALEHVSGDALTFSDDDCWYPEDILEKVYRELQSAQVCTFQIYDPHQNLYYKTYSNTSLLEHRKISRLFKVSSIEIFVNLKNVKREDLEFDERFGLGAYYPSGEEVNLLIDLLRKGYKFNYIPTVAVYHQKNGHRLNDKSLEVKGAFLARNFSKPLCLVLGIGFVVKKSRYVGLNFSSITPVFKGIKSFQQDHGKLK</sequence>
<dbReference type="InterPro" id="IPR001173">
    <property type="entry name" value="Glyco_trans_2-like"/>
</dbReference>
<dbReference type="PANTHER" id="PTHR43685">
    <property type="entry name" value="GLYCOSYLTRANSFERASE"/>
    <property type="match status" value="1"/>
</dbReference>
<dbReference type="InterPro" id="IPR050834">
    <property type="entry name" value="Glycosyltransf_2"/>
</dbReference>
<protein>
    <recommendedName>
        <fullName evidence="1">Glycosyltransferase 2-like domain-containing protein</fullName>
    </recommendedName>
</protein>
<evidence type="ECO:0000259" key="1">
    <source>
        <dbReference type="Pfam" id="PF00535"/>
    </source>
</evidence>
<dbReference type="CDD" id="cd00761">
    <property type="entry name" value="Glyco_tranf_GTA_type"/>
    <property type="match status" value="1"/>
</dbReference>
<proteinExistence type="predicted"/>
<accession>A0A2S1LZI4</accession>
<dbReference type="Proteomes" id="UP000036202">
    <property type="component" value="Chromosome"/>
</dbReference>
<feature type="domain" description="Glycosyltransferase 2-like" evidence="1">
    <location>
        <begin position="3"/>
        <end position="127"/>
    </location>
</feature>
<organism evidence="2 3">
    <name type="scientific">Priestia filamentosa</name>
    <dbReference type="NCBI Taxonomy" id="1402861"/>
    <lineage>
        <taxon>Bacteria</taxon>
        <taxon>Bacillati</taxon>
        <taxon>Bacillota</taxon>
        <taxon>Bacilli</taxon>
        <taxon>Bacillales</taxon>
        <taxon>Bacillaceae</taxon>
        <taxon>Priestia</taxon>
    </lineage>
</organism>
<dbReference type="RefSeq" id="WP_053102088.1">
    <property type="nucleotide sequence ID" value="NZ_CP011974.1"/>
</dbReference>
<evidence type="ECO:0000313" key="3">
    <source>
        <dbReference type="Proteomes" id="UP000036202"/>
    </source>
</evidence>
<evidence type="ECO:0000313" key="2">
    <source>
        <dbReference type="EMBL" id="AWG44219.1"/>
    </source>
</evidence>
<dbReference type="SUPFAM" id="SSF53448">
    <property type="entry name" value="Nucleotide-diphospho-sugar transferases"/>
    <property type="match status" value="1"/>
</dbReference>
<gene>
    <name evidence="2" type="ORF">BEH_17470</name>
</gene>